<evidence type="ECO:0000313" key="4">
    <source>
        <dbReference type="Proteomes" id="UP000663864"/>
    </source>
</evidence>
<comment type="caution">
    <text evidence="1">The sequence shown here is derived from an EMBL/GenBank/DDBJ whole genome shotgun (WGS) entry which is preliminary data.</text>
</comment>
<sequence>MPTTTTTTTNVNQLSTSSQKENIIDLCSLVGETFSKFGILLRDLDLSNQRSLSNNEQDQQLIGWDEQSATMFRQAIQTFAMSVRDISTTVAEKRILVIYCDNFLFYLFRY</sequence>
<organism evidence="1 4">
    <name type="scientific">Rotaria sordida</name>
    <dbReference type="NCBI Taxonomy" id="392033"/>
    <lineage>
        <taxon>Eukaryota</taxon>
        <taxon>Metazoa</taxon>
        <taxon>Spiralia</taxon>
        <taxon>Gnathifera</taxon>
        <taxon>Rotifera</taxon>
        <taxon>Eurotatoria</taxon>
        <taxon>Bdelloidea</taxon>
        <taxon>Philodinida</taxon>
        <taxon>Philodinidae</taxon>
        <taxon>Rotaria</taxon>
    </lineage>
</organism>
<dbReference type="EMBL" id="CAJNOL010000216">
    <property type="protein sequence ID" value="CAF0939380.1"/>
    <property type="molecule type" value="Genomic_DNA"/>
</dbReference>
<reference evidence="1" key="1">
    <citation type="submission" date="2021-02" db="EMBL/GenBank/DDBJ databases">
        <authorList>
            <person name="Nowell W R."/>
        </authorList>
    </citation>
    <scope>NUCLEOTIDE SEQUENCE</scope>
</reference>
<dbReference type="Proteomes" id="UP000663870">
    <property type="component" value="Unassembled WGS sequence"/>
</dbReference>
<evidence type="ECO:0000313" key="1">
    <source>
        <dbReference type="EMBL" id="CAF0815600.1"/>
    </source>
</evidence>
<dbReference type="AlphaFoldDB" id="A0A813TLQ3"/>
<gene>
    <name evidence="2" type="ORF">JXQ802_LOCUS10717</name>
    <name evidence="3" type="ORF">JXQ802_LOCUS11072</name>
    <name evidence="1" type="ORF">ZHD862_LOCUS3126</name>
</gene>
<dbReference type="EMBL" id="CAJNOT010000066">
    <property type="protein sequence ID" value="CAF0815600.1"/>
    <property type="molecule type" value="Genomic_DNA"/>
</dbReference>
<evidence type="ECO:0000313" key="2">
    <source>
        <dbReference type="EMBL" id="CAF0932530.1"/>
    </source>
</evidence>
<accession>A0A813TLQ3</accession>
<evidence type="ECO:0000313" key="5">
    <source>
        <dbReference type="Proteomes" id="UP000663870"/>
    </source>
</evidence>
<name>A0A813TLQ3_9BILA</name>
<dbReference type="Proteomes" id="UP000663864">
    <property type="component" value="Unassembled WGS sequence"/>
</dbReference>
<dbReference type="EMBL" id="CAJNOL010000206">
    <property type="protein sequence ID" value="CAF0932530.1"/>
    <property type="molecule type" value="Genomic_DNA"/>
</dbReference>
<keyword evidence="5" id="KW-1185">Reference proteome</keyword>
<evidence type="ECO:0000313" key="3">
    <source>
        <dbReference type="EMBL" id="CAF0939380.1"/>
    </source>
</evidence>
<proteinExistence type="predicted"/>
<protein>
    <submittedName>
        <fullName evidence="1">Uncharacterized protein</fullName>
    </submittedName>
</protein>